<dbReference type="InterPro" id="IPR032867">
    <property type="entry name" value="DYW_dom"/>
</dbReference>
<dbReference type="OrthoDB" id="1860728at2759"/>
<dbReference type="FunFam" id="1.25.40.10:FF:000227">
    <property type="entry name" value="Pentatricopeptide repeat-containing protein At3g13880"/>
    <property type="match status" value="1"/>
</dbReference>
<feature type="repeat" description="PPR" evidence="3">
    <location>
        <begin position="524"/>
        <end position="558"/>
    </location>
</feature>
<dbReference type="GeneID" id="109708864"/>
<dbReference type="Gene3D" id="1.25.40.10">
    <property type="entry name" value="Tetratricopeptide repeat domain"/>
    <property type="match status" value="5"/>
</dbReference>
<accession>A0A6P5ES05</accession>
<feature type="domain" description="DYW" evidence="5">
    <location>
        <begin position="751"/>
        <end position="832"/>
    </location>
</feature>
<evidence type="ECO:0000256" key="4">
    <source>
        <dbReference type="SAM" id="MobiDB-lite"/>
    </source>
</evidence>
<feature type="repeat" description="PPR" evidence="3">
    <location>
        <begin position="113"/>
        <end position="147"/>
    </location>
</feature>
<dbReference type="FunFam" id="1.25.40.10:FF:000090">
    <property type="entry name" value="Pentatricopeptide repeat-containing protein, chloroplastic"/>
    <property type="match status" value="1"/>
</dbReference>
<dbReference type="InterPro" id="IPR046960">
    <property type="entry name" value="PPR_At4g14850-like_plant"/>
</dbReference>
<sequence length="832" mass="93962">MFPRKPQSLLLLNKARLLPPTNPKLLHLSPNPPPPPLPPPQASLPLRTSIYKQLLRRCADTRSLILGKLLHSHMIRTSYKPTIFIHNNLLGVYCKCRDLASACQLFDRMPVRDAVTWNSLIAGYSQMGSAAKALDVFRRAWDSEVPLDRFSYAGALGACAQSGDLMKGRILHGMVVVNGLYRRAFITNSLIDMYSKCGMIDDVRFAFDRADELDEVSWNSLLSAYVRIGWPEVAANILVWMHRSGVRLNSFALGGILKACTGFDDCEEVRRMLHGCVIKIGLDLDLFVGSAMLDMYAKNGGLEEAIKVFECIPNPNVVVFNAMIAGFSRLGNEKNVEAKIEALRLFAEMLRRRMRLSKFTFKSVLEACNLTNSIRCGMQIHAHIILNGLQDDEFIGSALITLYSKLRLIDCSLRCFHLTPKDHSFTWTSIVTAYIQNEQFERALHLFKEFLAQERKPDQFIISSVMNACSDLGTTWAGEQMQGYAVKSGLDKFTVYGNAQINMYTKAGDIGASIKTYEEIDCWDIFSWSMMILSYGFHGYVREALKLFEKIEECQIVPDEMTFLAVLTACSHGGLADEAFRYYESMITDYDLSPNVKHMACIVDLLGRAGRLADAEGFIMNSAFENDPLIWHALLRACCFHGDKERGIRVGERLMIIEPFSSSSYMSLYNMYLDVGKVSMAMRTRGLMRERGVGKEIGMSWIEIGQLVHTITAGNNSYSIDDQVYAKLKEMMARVEGKMGNVGLQIFEFQKQSEKWKENLINGHGELMAVVLGMYNLPQSVTIRVMKNQRVCGDCHTILKFLSEVEGREIVLRDPCRFHWFNSGSCSCGDYW</sequence>
<dbReference type="Pfam" id="PF01535">
    <property type="entry name" value="PPR"/>
    <property type="match status" value="8"/>
</dbReference>
<keyword evidence="2" id="KW-0809">Transit peptide</keyword>
<protein>
    <submittedName>
        <fullName evidence="7">Pentatricopeptide repeat-containing protein At3g13880-like</fullName>
    </submittedName>
</protein>
<dbReference type="InterPro" id="IPR011990">
    <property type="entry name" value="TPR-like_helical_dom_sf"/>
</dbReference>
<dbReference type="GO" id="GO:0003723">
    <property type="term" value="F:RNA binding"/>
    <property type="evidence" value="ECO:0007669"/>
    <property type="project" value="InterPro"/>
</dbReference>
<dbReference type="PROSITE" id="PS51375">
    <property type="entry name" value="PPR"/>
    <property type="match status" value="4"/>
</dbReference>
<reference evidence="6" key="1">
    <citation type="journal article" date="2015" name="Nat. Genet.">
        <title>The pineapple genome and the evolution of CAM photosynthesis.</title>
        <authorList>
            <person name="Ming R."/>
            <person name="VanBuren R."/>
            <person name="Wai C.M."/>
            <person name="Tang H."/>
            <person name="Schatz M.C."/>
            <person name="Bowers J.E."/>
            <person name="Lyons E."/>
            <person name="Wang M.L."/>
            <person name="Chen J."/>
            <person name="Biggers E."/>
            <person name="Zhang J."/>
            <person name="Huang L."/>
            <person name="Zhang L."/>
            <person name="Miao W."/>
            <person name="Zhang J."/>
            <person name="Ye Z."/>
            <person name="Miao C."/>
            <person name="Lin Z."/>
            <person name="Wang H."/>
            <person name="Zhou H."/>
            <person name="Yim W.C."/>
            <person name="Priest H.D."/>
            <person name="Zheng C."/>
            <person name="Woodhouse M."/>
            <person name="Edger P.P."/>
            <person name="Guyot R."/>
            <person name="Guo H.B."/>
            <person name="Guo H."/>
            <person name="Zheng G."/>
            <person name="Singh R."/>
            <person name="Sharma A."/>
            <person name="Min X."/>
            <person name="Zheng Y."/>
            <person name="Lee H."/>
            <person name="Gurtowski J."/>
            <person name="Sedlazeck F.J."/>
            <person name="Harkess A."/>
            <person name="McKain M.R."/>
            <person name="Liao Z."/>
            <person name="Fang J."/>
            <person name="Liu J."/>
            <person name="Zhang X."/>
            <person name="Zhang Q."/>
            <person name="Hu W."/>
            <person name="Qin Y."/>
            <person name="Wang K."/>
            <person name="Chen L.Y."/>
            <person name="Shirley N."/>
            <person name="Lin Y.R."/>
            <person name="Liu L.Y."/>
            <person name="Hernandez A.G."/>
            <person name="Wright C.L."/>
            <person name="Bulone V."/>
            <person name="Tuskan G.A."/>
            <person name="Heath K."/>
            <person name="Zee F."/>
            <person name="Moore P.H."/>
            <person name="Sunkar R."/>
            <person name="Leebens-Mack J.H."/>
            <person name="Mockler T."/>
            <person name="Bennetzen J.L."/>
            <person name="Freeling M."/>
            <person name="Sankoff D."/>
            <person name="Paterson A.H."/>
            <person name="Zhu X."/>
            <person name="Yang X."/>
            <person name="Smith J.A."/>
            <person name="Cushman J.C."/>
            <person name="Paull R.E."/>
            <person name="Yu Q."/>
        </authorList>
    </citation>
    <scope>NUCLEOTIDE SEQUENCE [LARGE SCALE GENOMIC DNA]</scope>
    <source>
        <strain evidence="6">cv. F153</strain>
    </source>
</reference>
<keyword evidence="1" id="KW-0677">Repeat</keyword>
<feature type="region of interest" description="Disordered" evidence="4">
    <location>
        <begin position="22"/>
        <end position="42"/>
    </location>
</feature>
<reference evidence="7" key="2">
    <citation type="submission" date="2025-08" db="UniProtKB">
        <authorList>
            <consortium name="RefSeq"/>
        </authorList>
    </citation>
    <scope>IDENTIFICATION</scope>
    <source>
        <tissue evidence="7">Leaf</tissue>
    </source>
</reference>
<evidence type="ECO:0000256" key="2">
    <source>
        <dbReference type="ARBA" id="ARBA00022946"/>
    </source>
</evidence>
<name>A0A6P5ES05_ANACO</name>
<dbReference type="InterPro" id="IPR002885">
    <property type="entry name" value="PPR_rpt"/>
</dbReference>
<dbReference type="PANTHER" id="PTHR47926:SF399">
    <property type="entry name" value="(WILD MALAYSIAN BANANA) HYPOTHETICAL PROTEIN"/>
    <property type="match status" value="1"/>
</dbReference>
<dbReference type="Pfam" id="PF14432">
    <property type="entry name" value="DYW_deaminase"/>
    <property type="match status" value="1"/>
</dbReference>
<dbReference type="GO" id="GO:0009451">
    <property type="term" value="P:RNA modification"/>
    <property type="evidence" value="ECO:0007669"/>
    <property type="project" value="InterPro"/>
</dbReference>
<keyword evidence="6" id="KW-1185">Reference proteome</keyword>
<evidence type="ECO:0000259" key="5">
    <source>
        <dbReference type="Pfam" id="PF14432"/>
    </source>
</evidence>
<dbReference type="RefSeq" id="XP_020086344.1">
    <property type="nucleotide sequence ID" value="XM_020230755.1"/>
</dbReference>
<evidence type="ECO:0000313" key="6">
    <source>
        <dbReference type="Proteomes" id="UP000515123"/>
    </source>
</evidence>
<feature type="repeat" description="PPR" evidence="3">
    <location>
        <begin position="423"/>
        <end position="457"/>
    </location>
</feature>
<organism evidence="6 7">
    <name type="scientific">Ananas comosus</name>
    <name type="common">Pineapple</name>
    <name type="synonym">Ananas ananas</name>
    <dbReference type="NCBI Taxonomy" id="4615"/>
    <lineage>
        <taxon>Eukaryota</taxon>
        <taxon>Viridiplantae</taxon>
        <taxon>Streptophyta</taxon>
        <taxon>Embryophyta</taxon>
        <taxon>Tracheophyta</taxon>
        <taxon>Spermatophyta</taxon>
        <taxon>Magnoliopsida</taxon>
        <taxon>Liliopsida</taxon>
        <taxon>Poales</taxon>
        <taxon>Bromeliaceae</taxon>
        <taxon>Bromelioideae</taxon>
        <taxon>Ananas</taxon>
    </lineage>
</organism>
<dbReference type="AlphaFoldDB" id="A0A6P5ES05"/>
<dbReference type="FunFam" id="1.25.40.10:FF:001495">
    <property type="entry name" value="Pentatricopeptide repeat-containing protein At3g13880"/>
    <property type="match status" value="1"/>
</dbReference>
<dbReference type="PANTHER" id="PTHR47926">
    <property type="entry name" value="PENTATRICOPEPTIDE REPEAT-CONTAINING PROTEIN"/>
    <property type="match status" value="1"/>
</dbReference>
<dbReference type="GO" id="GO:0008270">
    <property type="term" value="F:zinc ion binding"/>
    <property type="evidence" value="ECO:0007669"/>
    <property type="project" value="InterPro"/>
</dbReference>
<dbReference type="Proteomes" id="UP000515123">
    <property type="component" value="Linkage group 1"/>
</dbReference>
<feature type="repeat" description="PPR" evidence="3">
    <location>
        <begin position="214"/>
        <end position="248"/>
    </location>
</feature>
<evidence type="ECO:0000256" key="1">
    <source>
        <dbReference type="ARBA" id="ARBA00022737"/>
    </source>
</evidence>
<evidence type="ECO:0000256" key="3">
    <source>
        <dbReference type="PROSITE-ProRule" id="PRU00708"/>
    </source>
</evidence>
<evidence type="ECO:0000313" key="7">
    <source>
        <dbReference type="RefSeq" id="XP_020086344.1"/>
    </source>
</evidence>
<proteinExistence type="predicted"/>
<feature type="compositionally biased region" description="Pro residues" evidence="4">
    <location>
        <begin position="30"/>
        <end position="42"/>
    </location>
</feature>
<dbReference type="NCBIfam" id="TIGR00756">
    <property type="entry name" value="PPR"/>
    <property type="match status" value="2"/>
</dbReference>
<gene>
    <name evidence="7" type="primary">LOC109708864</name>
</gene>